<keyword evidence="2" id="KW-1185">Reference proteome</keyword>
<proteinExistence type="predicted"/>
<sequence>MGNSTDFFLVREFSPGCDRIWKGLKSNPLVPVDLPVWGLSELPGFCPVIHGGDRPVTV</sequence>
<dbReference type="Proteomes" id="UP000664844">
    <property type="component" value="Unassembled WGS sequence"/>
</dbReference>
<gene>
    <name evidence="1" type="ORF">J0895_20405</name>
</gene>
<evidence type="ECO:0000313" key="1">
    <source>
        <dbReference type="EMBL" id="MBO0351396.1"/>
    </source>
</evidence>
<name>A0ABS3FWC0_9CYAN</name>
<organism evidence="1 2">
    <name type="scientific">Phormidium pseudopriestleyi FRX01</name>
    <dbReference type="NCBI Taxonomy" id="1759528"/>
    <lineage>
        <taxon>Bacteria</taxon>
        <taxon>Bacillati</taxon>
        <taxon>Cyanobacteriota</taxon>
        <taxon>Cyanophyceae</taxon>
        <taxon>Oscillatoriophycideae</taxon>
        <taxon>Oscillatoriales</taxon>
        <taxon>Oscillatoriaceae</taxon>
        <taxon>Phormidium</taxon>
    </lineage>
</organism>
<protein>
    <submittedName>
        <fullName evidence="1">Uncharacterized protein</fullName>
    </submittedName>
</protein>
<accession>A0ABS3FWC0</accession>
<comment type="caution">
    <text evidence="1">The sequence shown here is derived from an EMBL/GenBank/DDBJ whole genome shotgun (WGS) entry which is preliminary data.</text>
</comment>
<dbReference type="EMBL" id="JAFLQW010000538">
    <property type="protein sequence ID" value="MBO0351396.1"/>
    <property type="molecule type" value="Genomic_DNA"/>
</dbReference>
<reference evidence="1 2" key="1">
    <citation type="submission" date="2021-03" db="EMBL/GenBank/DDBJ databases">
        <title>Metabolic Capacity of the Antarctic Cyanobacterium Phormidium pseudopriestleyi that Sustains Oxygenic Photosynthesis in the Presence of Hydrogen Sulfide.</title>
        <authorList>
            <person name="Lumian J.E."/>
            <person name="Jungblut A.D."/>
            <person name="Dillon M.L."/>
            <person name="Hawes I."/>
            <person name="Doran P.T."/>
            <person name="Mackey T.J."/>
            <person name="Dick G.J."/>
            <person name="Grettenberger C.L."/>
            <person name="Sumner D.Y."/>
        </authorList>
    </citation>
    <scope>NUCLEOTIDE SEQUENCE [LARGE SCALE GENOMIC DNA]</scope>
    <source>
        <strain evidence="1 2">FRX01</strain>
    </source>
</reference>
<evidence type="ECO:0000313" key="2">
    <source>
        <dbReference type="Proteomes" id="UP000664844"/>
    </source>
</evidence>